<dbReference type="SMART" id="SM00148">
    <property type="entry name" value="PLCXc"/>
    <property type="match status" value="1"/>
</dbReference>
<dbReference type="InterPro" id="IPR017946">
    <property type="entry name" value="PLC-like_Pdiesterase_TIM-brl"/>
</dbReference>
<evidence type="ECO:0000256" key="1">
    <source>
        <dbReference type="ARBA" id="ARBA00023224"/>
    </source>
</evidence>
<evidence type="ECO:0000313" key="3">
    <source>
        <dbReference type="EMBL" id="CAD7228616.1"/>
    </source>
</evidence>
<reference evidence="3" key="1">
    <citation type="submission" date="2020-11" db="EMBL/GenBank/DDBJ databases">
        <authorList>
            <person name="Tran Van P."/>
        </authorList>
    </citation>
    <scope>NUCLEOTIDE SEQUENCE</scope>
</reference>
<organism evidence="3">
    <name type="scientific">Cyprideis torosa</name>
    <dbReference type="NCBI Taxonomy" id="163714"/>
    <lineage>
        <taxon>Eukaryota</taxon>
        <taxon>Metazoa</taxon>
        <taxon>Ecdysozoa</taxon>
        <taxon>Arthropoda</taxon>
        <taxon>Crustacea</taxon>
        <taxon>Oligostraca</taxon>
        <taxon>Ostracoda</taxon>
        <taxon>Podocopa</taxon>
        <taxon>Podocopida</taxon>
        <taxon>Cytherocopina</taxon>
        <taxon>Cytheroidea</taxon>
        <taxon>Cytherideidae</taxon>
        <taxon>Cyprideis</taxon>
    </lineage>
</organism>
<dbReference type="GO" id="GO:0004435">
    <property type="term" value="F:phosphatidylinositol-4,5-bisphosphate phospholipase C activity"/>
    <property type="evidence" value="ECO:0007669"/>
    <property type="project" value="InterPro"/>
</dbReference>
<evidence type="ECO:0008006" key="4">
    <source>
        <dbReference type="Google" id="ProtNLM"/>
    </source>
</evidence>
<dbReference type="Pfam" id="PF00388">
    <property type="entry name" value="PI-PLC-X"/>
    <property type="match status" value="1"/>
</dbReference>
<dbReference type="GO" id="GO:0035556">
    <property type="term" value="P:intracellular signal transduction"/>
    <property type="evidence" value="ECO:0007669"/>
    <property type="project" value="InterPro"/>
</dbReference>
<dbReference type="PROSITE" id="PS50007">
    <property type="entry name" value="PIPLC_X_DOMAIN"/>
    <property type="match status" value="1"/>
</dbReference>
<dbReference type="Pfam" id="PF00168">
    <property type="entry name" value="C2"/>
    <property type="match status" value="1"/>
</dbReference>
<dbReference type="Gene3D" id="2.60.40.150">
    <property type="entry name" value="C2 domain"/>
    <property type="match status" value="2"/>
</dbReference>
<gene>
    <name evidence="3" type="ORF">CTOB1V02_LOCUS6496</name>
</gene>
<dbReference type="InterPro" id="IPR001711">
    <property type="entry name" value="PLipase_C_Pinositol-sp_Y"/>
</dbReference>
<keyword evidence="1" id="KW-0807">Transducer</keyword>
<dbReference type="SMART" id="SM00149">
    <property type="entry name" value="PLCYc"/>
    <property type="match status" value="1"/>
</dbReference>
<dbReference type="SMART" id="SM00239">
    <property type="entry name" value="C2"/>
    <property type="match status" value="1"/>
</dbReference>
<dbReference type="AlphaFoldDB" id="A0A7R8ZR83"/>
<dbReference type="InterPro" id="IPR000008">
    <property type="entry name" value="C2_dom"/>
</dbReference>
<dbReference type="EMBL" id="OB661616">
    <property type="protein sequence ID" value="CAD7228616.1"/>
    <property type="molecule type" value="Genomic_DNA"/>
</dbReference>
<dbReference type="Gene3D" id="3.20.20.190">
    <property type="entry name" value="Phosphatidylinositol (PI) phosphodiesterase"/>
    <property type="match status" value="2"/>
</dbReference>
<dbReference type="Pfam" id="PF00387">
    <property type="entry name" value="PI-PLC-Y"/>
    <property type="match status" value="1"/>
</dbReference>
<protein>
    <recommendedName>
        <fullName evidence="4">Phosphoinositide phospholipase C</fullName>
    </recommendedName>
</protein>
<dbReference type="InterPro" id="IPR001192">
    <property type="entry name" value="PI-PLC_fam"/>
</dbReference>
<dbReference type="SUPFAM" id="SSF49562">
    <property type="entry name" value="C2 domain (Calcium/lipid-binding domain, CaLB)"/>
    <property type="match status" value="2"/>
</dbReference>
<accession>A0A7R8ZR83</accession>
<sequence length="517" mass="57949">MDSAAPVAGSGLMNQVATWTATTMRIAFEQRKIFIFHVGSKDPIEVDFFNVVDIAKGFRGVPQETHIANFPRGKSATFLATLFIHTKGRKKLPVQIAGGDDFRESVQRLKEILEARTIFEDKYRLHGFEDVIRDAILPFAFVASPYPVILSLEVHCDDRQQDEMAAILVRHLKGYLHMEQPSVETTALPSPNSLKEKILIKAKRKKDTTAEMEQQAEEDDLDEPSSEDEISRPEKLQQDMSEYHDMNTSSFPVALNYQTPGKPMVLNRSLFQLNGNCGYVLKPYKLLSTEHQRRARTPNPESLTLELRVISAQFIPTAPGVEPVIQQKGGLKPYLKAEVSSGNAKTETRITALGSGNNPMWNESFVFNIPYLDLSFLILRVKHQKMGPGKNPVLAQAAIHLKAVRNGNNPMWNESFVFNIPYLDLSFLILRVKHQKMGPGKNPVLAQAAIHLKAVRNATFPTDVPMTRLDTAGSATGWERSGDNGFSFQVLDIKHGVSCQLNHQHLNDQKNLNHHIA</sequence>
<feature type="compositionally biased region" description="Acidic residues" evidence="2">
    <location>
        <begin position="214"/>
        <end position="228"/>
    </location>
</feature>
<dbReference type="InterPro" id="IPR000909">
    <property type="entry name" value="PLipase_C_PInositol-sp_X_dom"/>
</dbReference>
<feature type="region of interest" description="Disordered" evidence="2">
    <location>
        <begin position="205"/>
        <end position="234"/>
    </location>
</feature>
<dbReference type="SUPFAM" id="SSF51695">
    <property type="entry name" value="PLC-like phosphodiesterases"/>
    <property type="match status" value="1"/>
</dbReference>
<dbReference type="OrthoDB" id="269822at2759"/>
<dbReference type="PANTHER" id="PTHR10336">
    <property type="entry name" value="PHOSPHOINOSITIDE-SPECIFIC PHOSPHOLIPASE C FAMILY PROTEIN"/>
    <property type="match status" value="1"/>
</dbReference>
<dbReference type="PANTHER" id="PTHR10336:SF80">
    <property type="entry name" value="C2 DOMAIN-CONTAINING PROTEIN"/>
    <property type="match status" value="1"/>
</dbReference>
<proteinExistence type="predicted"/>
<dbReference type="InterPro" id="IPR035892">
    <property type="entry name" value="C2_domain_sf"/>
</dbReference>
<name>A0A7R8ZR83_9CRUS</name>
<evidence type="ECO:0000256" key="2">
    <source>
        <dbReference type="SAM" id="MobiDB-lite"/>
    </source>
</evidence>
<dbReference type="GO" id="GO:0006629">
    <property type="term" value="P:lipid metabolic process"/>
    <property type="evidence" value="ECO:0007669"/>
    <property type="project" value="InterPro"/>
</dbReference>
<dbReference type="PROSITE" id="PS50004">
    <property type="entry name" value="C2"/>
    <property type="match status" value="1"/>
</dbReference>
<dbReference type="PROSITE" id="PS50008">
    <property type="entry name" value="PIPLC_Y_DOMAIN"/>
    <property type="match status" value="1"/>
</dbReference>